<dbReference type="AlphaFoldDB" id="A0A0H2R353"/>
<reference evidence="1 2" key="1">
    <citation type="submission" date="2015-04" db="EMBL/GenBank/DDBJ databases">
        <title>Complete genome sequence of Schizopora paradoxa KUC8140, a cosmopolitan wood degrader in East Asia.</title>
        <authorList>
            <consortium name="DOE Joint Genome Institute"/>
            <person name="Min B."/>
            <person name="Park H."/>
            <person name="Jang Y."/>
            <person name="Kim J.-J."/>
            <person name="Kim K.H."/>
            <person name="Pangilinan J."/>
            <person name="Lipzen A."/>
            <person name="Riley R."/>
            <person name="Grigoriev I.V."/>
            <person name="Spatafora J.W."/>
            <person name="Choi I.-G."/>
        </authorList>
    </citation>
    <scope>NUCLEOTIDE SEQUENCE [LARGE SCALE GENOMIC DNA]</scope>
    <source>
        <strain evidence="1 2">KUC8140</strain>
    </source>
</reference>
<evidence type="ECO:0000313" key="2">
    <source>
        <dbReference type="Proteomes" id="UP000053477"/>
    </source>
</evidence>
<dbReference type="Gene3D" id="1.20.1280.50">
    <property type="match status" value="1"/>
</dbReference>
<keyword evidence="2" id="KW-1185">Reference proteome</keyword>
<evidence type="ECO:0000313" key="1">
    <source>
        <dbReference type="EMBL" id="KLO06205.1"/>
    </source>
</evidence>
<dbReference type="CDD" id="cd09917">
    <property type="entry name" value="F-box_SF"/>
    <property type="match status" value="1"/>
</dbReference>
<gene>
    <name evidence="1" type="ORF">SCHPADRAFT_1002468</name>
</gene>
<name>A0A0H2R353_9AGAM</name>
<dbReference type="Proteomes" id="UP000053477">
    <property type="component" value="Unassembled WGS sequence"/>
</dbReference>
<proteinExistence type="predicted"/>
<dbReference type="EMBL" id="KQ086226">
    <property type="protein sequence ID" value="KLO06205.1"/>
    <property type="molecule type" value="Genomic_DNA"/>
</dbReference>
<accession>A0A0H2R353</accession>
<sequence length="507" mass="57349">MQSSTETAKQTIISSLKLFSGETQATSSFPWTFSGYNGIPVEEINYDELRAHLRVAKSVEDLLRQMLASASSAVTDLSCKFDEMAIQRSFQALPDEILAIVFEMLYKSHSENDKLRSVNHLSLVSHRFRRIVIGLPVLWSNICSRSLHINKAKLVSSRATTPTISLSILGAVTWNPKESEDVRVLNYYKLAVSISSRIRILNIYISSSDLSQLQKIREICSSISLPSVIELILGCDTDVSRVFQDICRDWNMPALKKLDLDEILPQLPPDVMSKIHSCSIEINYTKDVWRTDEILGFLLSLKTVKVLRVLVRLFGTYGRSSKDSKMDSVQNLTLELQNTRVAMDRNILHFIKFPSITSFKLDLGIKDVNDLDNALENVTFLTPPTSVNNVTLAVGMEFEKYESRKPTSMVGEWCNVFEGLECLTLESDKKKTHGLLSFAASVDAIRITDFKGGIDGDYLHYLPYNSWDSQLQYRTAVIAAKHVGNSGKGKIRFIETRRRDDDEWDSY</sequence>
<dbReference type="InParanoid" id="A0A0H2R353"/>
<dbReference type="InterPro" id="IPR036047">
    <property type="entry name" value="F-box-like_dom_sf"/>
</dbReference>
<dbReference type="SUPFAM" id="SSF81383">
    <property type="entry name" value="F-box domain"/>
    <property type="match status" value="1"/>
</dbReference>
<dbReference type="OrthoDB" id="2423701at2759"/>
<organism evidence="1 2">
    <name type="scientific">Schizopora paradoxa</name>
    <dbReference type="NCBI Taxonomy" id="27342"/>
    <lineage>
        <taxon>Eukaryota</taxon>
        <taxon>Fungi</taxon>
        <taxon>Dikarya</taxon>
        <taxon>Basidiomycota</taxon>
        <taxon>Agaricomycotina</taxon>
        <taxon>Agaricomycetes</taxon>
        <taxon>Hymenochaetales</taxon>
        <taxon>Schizoporaceae</taxon>
        <taxon>Schizopora</taxon>
    </lineage>
</organism>
<protein>
    <submittedName>
        <fullName evidence="1">Uncharacterized protein</fullName>
    </submittedName>
</protein>